<comment type="caution">
    <text evidence="2">The sequence shown here is derived from an EMBL/GenBank/DDBJ whole genome shotgun (WGS) entry which is preliminary data.</text>
</comment>
<keyword evidence="1" id="KW-0732">Signal</keyword>
<evidence type="ECO:0008006" key="4">
    <source>
        <dbReference type="Google" id="ProtNLM"/>
    </source>
</evidence>
<sequence>MCVRGEIHRLLASALSLSFVCVCVSQCGNRSTQTRFGLWMIADAGRPGCVMVIAPPLPADDGRSYGRPLVCVRFLLVVAMNCCEYGIRWIYKKEKKGSPTDRIDYDR</sequence>
<protein>
    <recommendedName>
        <fullName evidence="4">Secreted protein</fullName>
    </recommendedName>
</protein>
<dbReference type="Proteomes" id="UP000700596">
    <property type="component" value="Unassembled WGS sequence"/>
</dbReference>
<keyword evidence="3" id="KW-1185">Reference proteome</keyword>
<feature type="signal peptide" evidence="1">
    <location>
        <begin position="1"/>
        <end position="25"/>
    </location>
</feature>
<gene>
    <name evidence="2" type="ORF">B0J11DRAFT_503185</name>
</gene>
<name>A0A9P9E5Y5_9PLEO</name>
<proteinExistence type="predicted"/>
<organism evidence="2 3">
    <name type="scientific">Dendryphion nanum</name>
    <dbReference type="NCBI Taxonomy" id="256645"/>
    <lineage>
        <taxon>Eukaryota</taxon>
        <taxon>Fungi</taxon>
        <taxon>Dikarya</taxon>
        <taxon>Ascomycota</taxon>
        <taxon>Pezizomycotina</taxon>
        <taxon>Dothideomycetes</taxon>
        <taxon>Pleosporomycetidae</taxon>
        <taxon>Pleosporales</taxon>
        <taxon>Torulaceae</taxon>
        <taxon>Dendryphion</taxon>
    </lineage>
</organism>
<evidence type="ECO:0000313" key="3">
    <source>
        <dbReference type="Proteomes" id="UP000700596"/>
    </source>
</evidence>
<evidence type="ECO:0000256" key="1">
    <source>
        <dbReference type="SAM" id="SignalP"/>
    </source>
</evidence>
<feature type="chain" id="PRO_5040457503" description="Secreted protein" evidence="1">
    <location>
        <begin position="26"/>
        <end position="107"/>
    </location>
</feature>
<dbReference type="EMBL" id="JAGMWT010000003">
    <property type="protein sequence ID" value="KAH7131995.1"/>
    <property type="molecule type" value="Genomic_DNA"/>
</dbReference>
<accession>A0A9P9E5Y5</accession>
<reference evidence="2" key="1">
    <citation type="journal article" date="2021" name="Nat. Commun.">
        <title>Genetic determinants of endophytism in the Arabidopsis root mycobiome.</title>
        <authorList>
            <person name="Mesny F."/>
            <person name="Miyauchi S."/>
            <person name="Thiergart T."/>
            <person name="Pickel B."/>
            <person name="Atanasova L."/>
            <person name="Karlsson M."/>
            <person name="Huettel B."/>
            <person name="Barry K.W."/>
            <person name="Haridas S."/>
            <person name="Chen C."/>
            <person name="Bauer D."/>
            <person name="Andreopoulos W."/>
            <person name="Pangilinan J."/>
            <person name="LaButti K."/>
            <person name="Riley R."/>
            <person name="Lipzen A."/>
            <person name="Clum A."/>
            <person name="Drula E."/>
            <person name="Henrissat B."/>
            <person name="Kohler A."/>
            <person name="Grigoriev I.V."/>
            <person name="Martin F.M."/>
            <person name="Hacquard S."/>
        </authorList>
    </citation>
    <scope>NUCLEOTIDE SEQUENCE</scope>
    <source>
        <strain evidence="2">MPI-CAGE-CH-0243</strain>
    </source>
</reference>
<evidence type="ECO:0000313" key="2">
    <source>
        <dbReference type="EMBL" id="KAH7131995.1"/>
    </source>
</evidence>
<dbReference type="AlphaFoldDB" id="A0A9P9E5Y5"/>